<evidence type="ECO:0000256" key="1">
    <source>
        <dbReference type="SAM" id="MobiDB-lite"/>
    </source>
</evidence>
<accession>A0A080ZST6</accession>
<organism evidence="2 3">
    <name type="scientific">Phytophthora nicotianae P1976</name>
    <dbReference type="NCBI Taxonomy" id="1317066"/>
    <lineage>
        <taxon>Eukaryota</taxon>
        <taxon>Sar</taxon>
        <taxon>Stramenopiles</taxon>
        <taxon>Oomycota</taxon>
        <taxon>Peronosporomycetes</taxon>
        <taxon>Peronosporales</taxon>
        <taxon>Peronosporaceae</taxon>
        <taxon>Phytophthora</taxon>
    </lineage>
</organism>
<evidence type="ECO:0000313" key="3">
    <source>
        <dbReference type="Proteomes" id="UP000028582"/>
    </source>
</evidence>
<comment type="caution">
    <text evidence="2">The sequence shown here is derived from an EMBL/GenBank/DDBJ whole genome shotgun (WGS) entry which is preliminary data.</text>
</comment>
<dbReference type="EMBL" id="ANJA01002518">
    <property type="protein sequence ID" value="ETO69697.1"/>
    <property type="molecule type" value="Genomic_DNA"/>
</dbReference>
<reference evidence="2 3" key="1">
    <citation type="submission" date="2013-11" db="EMBL/GenBank/DDBJ databases">
        <title>The Genome Sequence of Phytophthora parasitica P1976.</title>
        <authorList>
            <consortium name="The Broad Institute Genomics Platform"/>
            <person name="Russ C."/>
            <person name="Tyler B."/>
            <person name="Panabieres F."/>
            <person name="Shan W."/>
            <person name="Tripathy S."/>
            <person name="Grunwald N."/>
            <person name="Machado M."/>
            <person name="Johnson C.S."/>
            <person name="Walker B."/>
            <person name="Young S."/>
            <person name="Zeng Q."/>
            <person name="Gargeya S."/>
            <person name="Fitzgerald M."/>
            <person name="Haas B."/>
            <person name="Abouelleil A."/>
            <person name="Allen A.W."/>
            <person name="Alvarado L."/>
            <person name="Arachchi H.M."/>
            <person name="Berlin A.M."/>
            <person name="Chapman S.B."/>
            <person name="Gainer-Dewar J."/>
            <person name="Goldberg J."/>
            <person name="Griggs A."/>
            <person name="Gujja S."/>
            <person name="Hansen M."/>
            <person name="Howarth C."/>
            <person name="Imamovic A."/>
            <person name="Ireland A."/>
            <person name="Larimer J."/>
            <person name="McCowan C."/>
            <person name="Murphy C."/>
            <person name="Pearson M."/>
            <person name="Poon T.W."/>
            <person name="Priest M."/>
            <person name="Roberts A."/>
            <person name="Saif S."/>
            <person name="Shea T."/>
            <person name="Sisk P."/>
            <person name="Sykes S."/>
            <person name="Wortman J."/>
            <person name="Nusbaum C."/>
            <person name="Birren B."/>
        </authorList>
    </citation>
    <scope>NUCLEOTIDE SEQUENCE [LARGE SCALE GENOMIC DNA]</scope>
    <source>
        <strain evidence="2 3">P1976</strain>
    </source>
</reference>
<dbReference type="Proteomes" id="UP000028582">
    <property type="component" value="Unassembled WGS sequence"/>
</dbReference>
<gene>
    <name evidence="2" type="ORF">F444_13771</name>
</gene>
<feature type="region of interest" description="Disordered" evidence="1">
    <location>
        <begin position="38"/>
        <end position="60"/>
    </location>
</feature>
<proteinExistence type="predicted"/>
<feature type="compositionally biased region" description="Polar residues" evidence="1">
    <location>
        <begin position="41"/>
        <end position="60"/>
    </location>
</feature>
<sequence length="60" mass="6632">MAKFQSSLAVKWLKCPSAWGRSICRLPLGGRIIPSYCAKSSDGSRSRPANRSLQMDSNLF</sequence>
<name>A0A080ZST6_PHYNI</name>
<dbReference type="AlphaFoldDB" id="A0A080ZST6"/>
<protein>
    <submittedName>
        <fullName evidence="2">Uncharacterized protein</fullName>
    </submittedName>
</protein>
<evidence type="ECO:0000313" key="2">
    <source>
        <dbReference type="EMBL" id="ETO69697.1"/>
    </source>
</evidence>